<evidence type="ECO:0000256" key="1">
    <source>
        <dbReference type="ARBA" id="ARBA00006464"/>
    </source>
</evidence>
<proteinExistence type="inferred from homology"/>
<accession>A0A972K0W9</accession>
<reference evidence="4" key="1">
    <citation type="submission" date="2019-10" db="EMBL/GenBank/DDBJ databases">
        <title>Description of Paenibacillus glebae sp. nov.</title>
        <authorList>
            <person name="Carlier A."/>
            <person name="Qi S."/>
        </authorList>
    </citation>
    <scope>NUCLEOTIDE SEQUENCE</scope>
    <source>
        <strain evidence="4">LMG 31456</strain>
    </source>
</reference>
<keyword evidence="4" id="KW-0808">Transferase</keyword>
<feature type="transmembrane region" description="Helical" evidence="2">
    <location>
        <begin position="29"/>
        <end position="50"/>
    </location>
</feature>
<comment type="caution">
    <text evidence="4">The sequence shown here is derived from an EMBL/GenBank/DDBJ whole genome shotgun (WGS) entry which is preliminary data.</text>
</comment>
<gene>
    <name evidence="4" type="ORF">GC093_18020</name>
</gene>
<keyword evidence="2" id="KW-1133">Transmembrane helix</keyword>
<dbReference type="Proteomes" id="UP000641588">
    <property type="component" value="Unassembled WGS sequence"/>
</dbReference>
<comment type="similarity">
    <text evidence="1">Belongs to the bacterial sugar transferase family.</text>
</comment>
<dbReference type="AlphaFoldDB" id="A0A972K0W9"/>
<protein>
    <submittedName>
        <fullName evidence="4">Sugar transferase</fullName>
    </submittedName>
</protein>
<evidence type="ECO:0000313" key="4">
    <source>
        <dbReference type="EMBL" id="NOU95106.1"/>
    </source>
</evidence>
<dbReference type="PANTHER" id="PTHR30576:SF10">
    <property type="entry name" value="SLL5057 PROTEIN"/>
    <property type="match status" value="1"/>
</dbReference>
<sequence length="222" mass="25702">MFKLYKCNCINGEGGCVQLYLSIKRILDFVLSLIAIFTLWPVFLIIAIFLKLDSKGPVFFKQKRIGKNKDYFYILKFRTMKIDTPKDMPTHILHNPDLFITKIGRFLRKTSLDELPQIINILKGEMSIIGPRPALWNQYDLISEREQFHANDILPGLTGWAQINGRDELPISEKAKLDEYYRRNMNFVLDSKIFFLTIFSVLLADGVKEGASNDSKICRSDK</sequence>
<dbReference type="PANTHER" id="PTHR30576">
    <property type="entry name" value="COLANIC BIOSYNTHESIS UDP-GLUCOSE LIPID CARRIER TRANSFERASE"/>
    <property type="match status" value="1"/>
</dbReference>
<dbReference type="Pfam" id="PF02397">
    <property type="entry name" value="Bac_transf"/>
    <property type="match status" value="1"/>
</dbReference>
<keyword evidence="5" id="KW-1185">Reference proteome</keyword>
<organism evidence="4 5">
    <name type="scientific">Paenibacillus foliorum</name>
    <dbReference type="NCBI Taxonomy" id="2654974"/>
    <lineage>
        <taxon>Bacteria</taxon>
        <taxon>Bacillati</taxon>
        <taxon>Bacillota</taxon>
        <taxon>Bacilli</taxon>
        <taxon>Bacillales</taxon>
        <taxon>Paenibacillaceae</taxon>
        <taxon>Paenibacillus</taxon>
    </lineage>
</organism>
<dbReference type="InterPro" id="IPR003362">
    <property type="entry name" value="Bact_transf"/>
</dbReference>
<dbReference type="GO" id="GO:0016780">
    <property type="term" value="F:phosphotransferase activity, for other substituted phosphate groups"/>
    <property type="evidence" value="ECO:0007669"/>
    <property type="project" value="TreeGrafter"/>
</dbReference>
<keyword evidence="2" id="KW-0472">Membrane</keyword>
<feature type="domain" description="Bacterial sugar transferase" evidence="3">
    <location>
        <begin position="24"/>
        <end position="202"/>
    </location>
</feature>
<evidence type="ECO:0000313" key="5">
    <source>
        <dbReference type="Proteomes" id="UP000641588"/>
    </source>
</evidence>
<evidence type="ECO:0000259" key="3">
    <source>
        <dbReference type="Pfam" id="PF02397"/>
    </source>
</evidence>
<name>A0A972K0W9_9BACL</name>
<evidence type="ECO:0000256" key="2">
    <source>
        <dbReference type="SAM" id="Phobius"/>
    </source>
</evidence>
<keyword evidence="2" id="KW-0812">Transmembrane</keyword>
<dbReference type="EMBL" id="WHOD01000067">
    <property type="protein sequence ID" value="NOU95106.1"/>
    <property type="molecule type" value="Genomic_DNA"/>
</dbReference>